<dbReference type="GO" id="GO:0034355">
    <property type="term" value="P:NAD+ biosynthetic process via the salvage pathway"/>
    <property type="evidence" value="ECO:0007669"/>
    <property type="project" value="TreeGrafter"/>
</dbReference>
<comment type="catalytic activity">
    <reaction evidence="7 8">
        <text>5-phospho-alpha-D-ribose 1-diphosphate + nicotinate + ATP + H2O = nicotinate beta-D-ribonucleotide + ADP + phosphate + diphosphate</text>
        <dbReference type="Rhea" id="RHEA:36163"/>
        <dbReference type="ChEBI" id="CHEBI:15377"/>
        <dbReference type="ChEBI" id="CHEBI:30616"/>
        <dbReference type="ChEBI" id="CHEBI:32544"/>
        <dbReference type="ChEBI" id="CHEBI:33019"/>
        <dbReference type="ChEBI" id="CHEBI:43474"/>
        <dbReference type="ChEBI" id="CHEBI:57502"/>
        <dbReference type="ChEBI" id="CHEBI:58017"/>
        <dbReference type="ChEBI" id="CHEBI:456216"/>
        <dbReference type="EC" id="6.3.4.21"/>
    </reaction>
</comment>
<dbReference type="EC" id="6.3.4.21" evidence="3 7"/>
<dbReference type="GO" id="GO:0016757">
    <property type="term" value="F:glycosyltransferase activity"/>
    <property type="evidence" value="ECO:0007669"/>
    <property type="project" value="UniProtKB-KW"/>
</dbReference>
<evidence type="ECO:0000256" key="4">
    <source>
        <dbReference type="ARBA" id="ARBA00022553"/>
    </source>
</evidence>
<dbReference type="OrthoDB" id="9771406at2"/>
<dbReference type="Pfam" id="PF04095">
    <property type="entry name" value="NAPRTase"/>
    <property type="match status" value="1"/>
</dbReference>
<dbReference type="InterPro" id="IPR036068">
    <property type="entry name" value="Nicotinate_pribotase-like_C"/>
</dbReference>
<sequence>MTAIVKSLLENDLYKFPMWQTMLHKRPEASAEYDFICRSTPEYPLANLLGDVKQELDHLCSLQFADDELAYLAKLRYLKPDFIEFLSLFRFRRKYIKAFAEGDTLRIQASGPQVHVMNFEIFCLYIVSELYFRRFDQAALLAEGRRRLQEKLATLKAFAEQPAKTHAFEIFDFGLRRRAWGSWQEEVVRTFQAEVPSLFKGTSNVYLAKQFGLTPIGTMAHEYLQSYQAHVVRLREFQRMALEDWAQEFRGDLGVALTDTIGMDAFLRDFDLYFAKLFDGLRHDSGDPVVWGEKAIAHYQKLRINPHSKRLVFSDGLDIPKAIGLYQHFADRIQLGFGIGTHLTNDLGGPKPLNIVMKLVCCNGDPVAKLSDAPGKTLCNDQTFIAYLRQIFNHYA</sequence>
<keyword evidence="5 7" id="KW-0436">Ligase</keyword>
<organism evidence="11 12">
    <name type="scientific">Methylomonas denitrificans</name>
    <dbReference type="NCBI Taxonomy" id="1538553"/>
    <lineage>
        <taxon>Bacteria</taxon>
        <taxon>Pseudomonadati</taxon>
        <taxon>Pseudomonadota</taxon>
        <taxon>Gammaproteobacteria</taxon>
        <taxon>Methylococcales</taxon>
        <taxon>Methylococcaceae</taxon>
        <taxon>Methylomonas</taxon>
    </lineage>
</organism>
<feature type="domain" description="Nicotinate phosphoribosyltransferase N-terminal" evidence="10">
    <location>
        <begin position="9"/>
        <end position="128"/>
    </location>
</feature>
<evidence type="ECO:0000256" key="1">
    <source>
        <dbReference type="ARBA" id="ARBA00004952"/>
    </source>
</evidence>
<dbReference type="InterPro" id="IPR006406">
    <property type="entry name" value="Nic_PRibTrfase"/>
</dbReference>
<evidence type="ECO:0000256" key="5">
    <source>
        <dbReference type="ARBA" id="ARBA00022598"/>
    </source>
</evidence>
<protein>
    <recommendedName>
        <fullName evidence="3 7">Nicotinate phosphoribosyltransferase</fullName>
        <shortName evidence="7">NAPRTase</shortName>
        <ecNumber evidence="3 7">6.3.4.21</ecNumber>
    </recommendedName>
</protein>
<dbReference type="NCBIfam" id="NF003704">
    <property type="entry name" value="PRK05321.1"/>
    <property type="match status" value="1"/>
</dbReference>
<comment type="PTM">
    <text evidence="7 8">Transiently phosphorylated on a His residue during the reaction cycle. Phosphorylation strongly increases the affinity for substrates and increases the rate of nicotinate D-ribonucleotide production. Dephosphorylation regenerates the low-affinity form of the enzyme, leading to product release.</text>
</comment>
<evidence type="ECO:0000259" key="9">
    <source>
        <dbReference type="Pfam" id="PF04095"/>
    </source>
</evidence>
<dbReference type="InterPro" id="IPR007229">
    <property type="entry name" value="Nic_PRibTrfase-Fam"/>
</dbReference>
<feature type="modified residue" description="Phosphohistidine; by autocatalysis" evidence="7">
    <location>
        <position position="221"/>
    </location>
</feature>
<dbReference type="GO" id="GO:0004516">
    <property type="term" value="F:nicotinate phosphoribosyltransferase activity"/>
    <property type="evidence" value="ECO:0007669"/>
    <property type="project" value="UniProtKB-UniRule"/>
</dbReference>
<evidence type="ECO:0000256" key="6">
    <source>
        <dbReference type="ARBA" id="ARBA00022642"/>
    </source>
</evidence>
<dbReference type="AlphaFoldDB" id="A0A126T4T5"/>
<dbReference type="SUPFAM" id="SSF51690">
    <property type="entry name" value="Nicotinate/Quinolinate PRTase C-terminal domain-like"/>
    <property type="match status" value="1"/>
</dbReference>
<dbReference type="STRING" id="1538553.JT25_011525"/>
<keyword evidence="11" id="KW-0328">Glycosyltransferase</keyword>
<comment type="similarity">
    <text evidence="2 7 8">Belongs to the NAPRTase family.</text>
</comment>
<dbReference type="GO" id="GO:0005829">
    <property type="term" value="C:cytosol"/>
    <property type="evidence" value="ECO:0007669"/>
    <property type="project" value="TreeGrafter"/>
</dbReference>
<feature type="domain" description="Nicotinate/nicotinamide phosphoribosyltransferase" evidence="9">
    <location>
        <begin position="168"/>
        <end position="393"/>
    </location>
</feature>
<dbReference type="KEGG" id="mdn:JT25_011525"/>
<keyword evidence="6 7" id="KW-0662">Pyridine nucleotide biosynthesis</keyword>
<dbReference type="NCBIfam" id="TIGR01514">
    <property type="entry name" value="NAPRTase"/>
    <property type="match status" value="1"/>
</dbReference>
<dbReference type="Proteomes" id="UP000030512">
    <property type="component" value="Chromosome"/>
</dbReference>
<gene>
    <name evidence="7" type="primary">pncB</name>
    <name evidence="11" type="ORF">JT25_011525</name>
</gene>
<evidence type="ECO:0000256" key="7">
    <source>
        <dbReference type="HAMAP-Rule" id="MF_00570"/>
    </source>
</evidence>
<accession>A0A126T4T5</accession>
<keyword evidence="12" id="KW-1185">Reference proteome</keyword>
<dbReference type="PANTHER" id="PTHR11098:SF1">
    <property type="entry name" value="NICOTINATE PHOSPHORIBOSYLTRANSFERASE"/>
    <property type="match status" value="1"/>
</dbReference>
<evidence type="ECO:0000256" key="3">
    <source>
        <dbReference type="ARBA" id="ARBA00013236"/>
    </source>
</evidence>
<dbReference type="UniPathway" id="UPA00253">
    <property type="reaction ID" value="UER00457"/>
</dbReference>
<evidence type="ECO:0000256" key="8">
    <source>
        <dbReference type="RuleBase" id="RU003838"/>
    </source>
</evidence>
<name>A0A126T4T5_9GAMM</name>
<comment type="function">
    <text evidence="7 8">Catalyzes the synthesis of beta-nicotinate D-ribonucleotide from nicotinate and 5-phospho-D-ribose 1-phosphate at the expense of ATP.</text>
</comment>
<dbReference type="Pfam" id="PF17767">
    <property type="entry name" value="NAPRTase_N"/>
    <property type="match status" value="1"/>
</dbReference>
<evidence type="ECO:0000256" key="2">
    <source>
        <dbReference type="ARBA" id="ARBA00010897"/>
    </source>
</evidence>
<evidence type="ECO:0000313" key="11">
    <source>
        <dbReference type="EMBL" id="AMK77105.1"/>
    </source>
</evidence>
<keyword evidence="11" id="KW-0808">Transferase</keyword>
<dbReference type="InterPro" id="IPR040727">
    <property type="entry name" value="NAPRTase_N"/>
</dbReference>
<comment type="pathway">
    <text evidence="1 7 8">Cofactor biosynthesis; NAD(+) biosynthesis; nicotinate D-ribonucleotide from nicotinate: step 1/1.</text>
</comment>
<dbReference type="RefSeq" id="WP_036273901.1">
    <property type="nucleotide sequence ID" value="NZ_CP014476.1"/>
</dbReference>
<dbReference type="InterPro" id="IPR041525">
    <property type="entry name" value="N/Namide_PRibTrfase"/>
</dbReference>
<evidence type="ECO:0000313" key="12">
    <source>
        <dbReference type="Proteomes" id="UP000030512"/>
    </source>
</evidence>
<reference evidence="11 12" key="1">
    <citation type="journal article" date="2015" name="Environ. Microbiol.">
        <title>Methane oxidation coupled to nitrate reduction under hypoxia by the Gammaproteobacterium Methylomonas denitrificans, sp. nov. type strain FJG1.</title>
        <authorList>
            <person name="Kits K.D."/>
            <person name="Klotz M.G."/>
            <person name="Stein L.Y."/>
        </authorList>
    </citation>
    <scope>NUCLEOTIDE SEQUENCE [LARGE SCALE GENOMIC DNA]</scope>
    <source>
        <strain evidence="11 12">FJG1</strain>
    </source>
</reference>
<evidence type="ECO:0000259" key="10">
    <source>
        <dbReference type="Pfam" id="PF17767"/>
    </source>
</evidence>
<dbReference type="PIRSF" id="PIRSF000484">
    <property type="entry name" value="NAPRT"/>
    <property type="match status" value="1"/>
</dbReference>
<keyword evidence="4 7" id="KW-0597">Phosphoprotein</keyword>
<dbReference type="SUPFAM" id="SSF54675">
    <property type="entry name" value="Nicotinate/Quinolinate PRTase N-terminal domain-like"/>
    <property type="match status" value="1"/>
</dbReference>
<dbReference type="Gene3D" id="3.20.140.10">
    <property type="entry name" value="nicotinate phosphoribosyltransferase"/>
    <property type="match status" value="1"/>
</dbReference>
<proteinExistence type="inferred from homology"/>
<dbReference type="HAMAP" id="MF_00570">
    <property type="entry name" value="NAPRTase"/>
    <property type="match status" value="1"/>
</dbReference>
<dbReference type="PANTHER" id="PTHR11098">
    <property type="entry name" value="NICOTINATE PHOSPHORIBOSYLTRANSFERASE"/>
    <property type="match status" value="1"/>
</dbReference>
<dbReference type="EMBL" id="CP014476">
    <property type="protein sequence ID" value="AMK77105.1"/>
    <property type="molecule type" value="Genomic_DNA"/>
</dbReference>